<gene>
    <name evidence="1" type="ORF">P691DRAFT_613540</name>
</gene>
<feature type="non-terminal residue" evidence="1">
    <location>
        <position position="95"/>
    </location>
</feature>
<dbReference type="Proteomes" id="UP000807342">
    <property type="component" value="Unassembled WGS sequence"/>
</dbReference>
<comment type="caution">
    <text evidence="1">The sequence shown here is derived from an EMBL/GenBank/DDBJ whole genome shotgun (WGS) entry which is preliminary data.</text>
</comment>
<dbReference type="Gene3D" id="1.10.132.70">
    <property type="match status" value="1"/>
</dbReference>
<dbReference type="AlphaFoldDB" id="A0A9P6C2E7"/>
<dbReference type="EMBL" id="MU151237">
    <property type="protein sequence ID" value="KAF9446605.1"/>
    <property type="molecule type" value="Genomic_DNA"/>
</dbReference>
<reference evidence="1" key="1">
    <citation type="submission" date="2020-11" db="EMBL/GenBank/DDBJ databases">
        <authorList>
            <consortium name="DOE Joint Genome Institute"/>
            <person name="Ahrendt S."/>
            <person name="Riley R."/>
            <person name="Andreopoulos W."/>
            <person name="Labutti K."/>
            <person name="Pangilinan J."/>
            <person name="Ruiz-Duenas F.J."/>
            <person name="Barrasa J.M."/>
            <person name="Sanchez-Garcia M."/>
            <person name="Camarero S."/>
            <person name="Miyauchi S."/>
            <person name="Serrano A."/>
            <person name="Linde D."/>
            <person name="Babiker R."/>
            <person name="Drula E."/>
            <person name="Ayuso-Fernandez I."/>
            <person name="Pacheco R."/>
            <person name="Padilla G."/>
            <person name="Ferreira P."/>
            <person name="Barriuso J."/>
            <person name="Kellner H."/>
            <person name="Castanera R."/>
            <person name="Alfaro M."/>
            <person name="Ramirez L."/>
            <person name="Pisabarro A.G."/>
            <person name="Kuo A."/>
            <person name="Tritt A."/>
            <person name="Lipzen A."/>
            <person name="He G."/>
            <person name="Yan M."/>
            <person name="Ng V."/>
            <person name="Cullen D."/>
            <person name="Martin F."/>
            <person name="Rosso M.-N."/>
            <person name="Henrissat B."/>
            <person name="Hibbett D."/>
            <person name="Martinez A.T."/>
            <person name="Grigoriev I.V."/>
        </authorList>
    </citation>
    <scope>NUCLEOTIDE SEQUENCE</scope>
    <source>
        <strain evidence="1">MF-IS2</strain>
    </source>
</reference>
<dbReference type="OrthoDB" id="289721at2759"/>
<organism evidence="1 2">
    <name type="scientific">Macrolepiota fuliginosa MF-IS2</name>
    <dbReference type="NCBI Taxonomy" id="1400762"/>
    <lineage>
        <taxon>Eukaryota</taxon>
        <taxon>Fungi</taxon>
        <taxon>Dikarya</taxon>
        <taxon>Basidiomycota</taxon>
        <taxon>Agaricomycotina</taxon>
        <taxon>Agaricomycetes</taxon>
        <taxon>Agaricomycetidae</taxon>
        <taxon>Agaricales</taxon>
        <taxon>Agaricineae</taxon>
        <taxon>Agaricaceae</taxon>
        <taxon>Macrolepiota</taxon>
    </lineage>
</organism>
<accession>A0A9P6C2E7</accession>
<feature type="non-terminal residue" evidence="1">
    <location>
        <position position="1"/>
    </location>
</feature>
<name>A0A9P6C2E7_9AGAR</name>
<protein>
    <submittedName>
        <fullName evidence="1">Uncharacterized protein</fullName>
    </submittedName>
</protein>
<sequence>FQEPDGKEQALRARNTLRYIFPRQHGLSNPFQLTCNNEVLEYRDYLDREDEIKLVKSIKTPKRLKDVVPLIDKMIWRHSKCPYKLLLDKLCPSKV</sequence>
<proteinExistence type="predicted"/>
<evidence type="ECO:0000313" key="2">
    <source>
        <dbReference type="Proteomes" id="UP000807342"/>
    </source>
</evidence>
<keyword evidence="2" id="KW-1185">Reference proteome</keyword>
<evidence type="ECO:0000313" key="1">
    <source>
        <dbReference type="EMBL" id="KAF9446605.1"/>
    </source>
</evidence>